<dbReference type="GO" id="GO:0046872">
    <property type="term" value="F:metal ion binding"/>
    <property type="evidence" value="ECO:0007669"/>
    <property type="project" value="UniProtKB-KW"/>
</dbReference>
<gene>
    <name evidence="13 14" type="primary">crp.4.L</name>
    <name evidence="13" type="synonym">CRP</name>
    <name evidence="13" type="synonym">crp.4</name>
    <name evidence="13" type="synonym">crp.4-a</name>
    <name evidence="13" type="synonym">crp.4-b</name>
    <name evidence="13" type="synonym">crp.4a</name>
    <name evidence="13" type="synonym">crp.4b</name>
    <name evidence="13" type="synonym">ptx1</name>
</gene>
<dbReference type="CTD" id="444374"/>
<dbReference type="PROSITE" id="PS00289">
    <property type="entry name" value="PTX_1"/>
    <property type="match status" value="1"/>
</dbReference>
<dbReference type="PANTHER" id="PTHR45869">
    <property type="entry name" value="C-REACTIVE PROTEIN-RELATED"/>
    <property type="match status" value="1"/>
</dbReference>
<keyword evidence="2" id="KW-0011">Acute phase</keyword>
<dbReference type="CDD" id="cd00152">
    <property type="entry name" value="PTX"/>
    <property type="match status" value="1"/>
</dbReference>
<dbReference type="PaxDb" id="8355-A0A1L8FBQ5"/>
<evidence type="ECO:0000256" key="4">
    <source>
        <dbReference type="ARBA" id="ARBA00022723"/>
    </source>
</evidence>
<evidence type="ECO:0000313" key="12">
    <source>
        <dbReference type="Proteomes" id="UP000186698"/>
    </source>
</evidence>
<name>A0A1L8FBQ5_XENLA</name>
<evidence type="ECO:0000256" key="6">
    <source>
        <dbReference type="ARBA" id="ARBA00022837"/>
    </source>
</evidence>
<keyword evidence="6 10" id="KW-0106">Calcium</keyword>
<reference evidence="13" key="1">
    <citation type="submission" date="2025-08" db="UniProtKB">
        <authorList>
            <consortium name="RefSeq"/>
        </authorList>
    </citation>
    <scope>IDENTIFICATION</scope>
    <source>
        <strain evidence="13">J_2021</strain>
        <tissue evidence="13">Erythrocytes</tissue>
    </source>
</reference>
<evidence type="ECO:0000256" key="8">
    <source>
        <dbReference type="ARBA" id="ARBA00038102"/>
    </source>
</evidence>
<organism evidence="12 13">
    <name type="scientific">Xenopus laevis</name>
    <name type="common">African clawed frog</name>
    <dbReference type="NCBI Taxonomy" id="8355"/>
    <lineage>
        <taxon>Eukaryota</taxon>
        <taxon>Metazoa</taxon>
        <taxon>Chordata</taxon>
        <taxon>Craniata</taxon>
        <taxon>Vertebrata</taxon>
        <taxon>Euteleostomi</taxon>
        <taxon>Amphibia</taxon>
        <taxon>Batrachia</taxon>
        <taxon>Anura</taxon>
        <taxon>Pipoidea</taxon>
        <taxon>Pipidae</taxon>
        <taxon>Xenopodinae</taxon>
        <taxon>Xenopus</taxon>
        <taxon>Xenopus</taxon>
    </lineage>
</organism>
<proteinExistence type="inferred from homology"/>
<comment type="subunit">
    <text evidence="10">Homopentamer. Pentaxin (or pentraxin) have a discoid arrangement of 5 non-covalently bound subunits.</text>
</comment>
<accession>A0A1L8FBQ5</accession>
<dbReference type="InterPro" id="IPR013320">
    <property type="entry name" value="ConA-like_dom_sf"/>
</dbReference>
<evidence type="ECO:0000256" key="1">
    <source>
        <dbReference type="ARBA" id="ARBA00004613"/>
    </source>
</evidence>
<dbReference type="SMART" id="SM00159">
    <property type="entry name" value="PTX"/>
    <property type="match status" value="1"/>
</dbReference>
<sequence length="242" mass="27486">MVGKMERFALWFIFLAGSLAQEDLVGNVFLFPKPSVTTYAILKPEVEKPLKNLTVCLRSYTTLTRFHSLLSLATSNPLQDNAFLLFSKPPNQCSIYINQEENVFKVDPTAVEWKHTCVSWDSVSGVVELWIDGKLYPRTVSKKASSIGFPSSIILGQEQDSFGGGFNIDQSFVGEISDVHMWDYVLTPDHIQKVLFANMDFNGNIISWRSLQYELRGQATTQPKRQCKTLEHHYGLFAKCYK</sequence>
<dbReference type="GO" id="GO:0005576">
    <property type="term" value="C:extracellular region"/>
    <property type="evidence" value="ECO:0007669"/>
    <property type="project" value="UniProtKB-SubCell"/>
</dbReference>
<keyword evidence="7" id="KW-1015">Disulfide bond</keyword>
<evidence type="ECO:0000256" key="7">
    <source>
        <dbReference type="ARBA" id="ARBA00023157"/>
    </source>
</evidence>
<dbReference type="RefSeq" id="XP_018084406.1">
    <property type="nucleotide sequence ID" value="XM_018228917.2"/>
</dbReference>
<evidence type="ECO:0000256" key="3">
    <source>
        <dbReference type="ARBA" id="ARBA00022525"/>
    </source>
</evidence>
<feature type="signal peptide" evidence="10">
    <location>
        <begin position="1"/>
        <end position="20"/>
    </location>
</feature>
<evidence type="ECO:0000313" key="13">
    <source>
        <dbReference type="RefSeq" id="XP_018084406.1"/>
    </source>
</evidence>
<feature type="domain" description="Pentraxin (PTX)" evidence="11">
    <location>
        <begin position="25"/>
        <end position="227"/>
    </location>
</feature>
<comment type="caution">
    <text evidence="9">Lacks conserved residue(s) required for the propagation of feature annotation.</text>
</comment>
<evidence type="ECO:0000313" key="14">
    <source>
        <dbReference type="Xenbase" id="XB-GENE-6464307"/>
    </source>
</evidence>
<evidence type="ECO:0000256" key="2">
    <source>
        <dbReference type="ARBA" id="ARBA00022486"/>
    </source>
</evidence>
<evidence type="ECO:0000256" key="9">
    <source>
        <dbReference type="PROSITE-ProRule" id="PRU01172"/>
    </source>
</evidence>
<comment type="subcellular location">
    <subcellularLocation>
        <location evidence="1 10">Secreted</location>
    </subcellularLocation>
</comment>
<comment type="cofactor">
    <cofactor evidence="10">
        <name>Ca(2+)</name>
        <dbReference type="ChEBI" id="CHEBI:29108"/>
    </cofactor>
    <text evidence="10">Binds 2 calcium ions per subunit.</text>
</comment>
<keyword evidence="3" id="KW-0964">Secreted</keyword>
<dbReference type="GeneID" id="444374"/>
<evidence type="ECO:0000256" key="5">
    <source>
        <dbReference type="ARBA" id="ARBA00022729"/>
    </source>
</evidence>
<dbReference type="Gene3D" id="2.60.120.200">
    <property type="match status" value="1"/>
</dbReference>
<keyword evidence="12" id="KW-1185">Reference proteome</keyword>
<dbReference type="OrthoDB" id="547680at2759"/>
<dbReference type="STRING" id="8355.A0A1L8FBQ5"/>
<dbReference type="PROSITE" id="PS51828">
    <property type="entry name" value="PTX_2"/>
    <property type="match status" value="1"/>
</dbReference>
<dbReference type="AGR" id="Xenbase:XB-GENE-6464307"/>
<dbReference type="InterPro" id="IPR051005">
    <property type="entry name" value="Pentraxin_domain"/>
</dbReference>
<dbReference type="Bgee" id="444374">
    <property type="expression patterns" value="Expressed in spleen and 15 other cell types or tissues"/>
</dbReference>
<dbReference type="InterPro" id="IPR001759">
    <property type="entry name" value="PTX_dom"/>
</dbReference>
<dbReference type="GO" id="GO:0006953">
    <property type="term" value="P:acute-phase response"/>
    <property type="evidence" value="ECO:0007669"/>
    <property type="project" value="UniProtKB-KW"/>
</dbReference>
<dbReference type="Xenbase" id="XB-GENE-6464307">
    <property type="gene designation" value="crp.4.L"/>
</dbReference>
<dbReference type="OMA" id="SEPSWEQ"/>
<dbReference type="PANTHER" id="PTHR45869:SF7">
    <property type="entry name" value="C-REACTIVE PROTEIN"/>
    <property type="match status" value="1"/>
</dbReference>
<protein>
    <recommendedName>
        <fullName evidence="10">Pentraxin family member</fullName>
    </recommendedName>
</protein>
<evidence type="ECO:0000256" key="10">
    <source>
        <dbReference type="RuleBase" id="RU362112"/>
    </source>
</evidence>
<dbReference type="SUPFAM" id="SSF49899">
    <property type="entry name" value="Concanavalin A-like lectins/glucanases"/>
    <property type="match status" value="1"/>
</dbReference>
<dbReference type="Pfam" id="PF00354">
    <property type="entry name" value="Pentaxin"/>
    <property type="match status" value="1"/>
</dbReference>
<dbReference type="AlphaFoldDB" id="A0A1L8FBQ5"/>
<dbReference type="Proteomes" id="UP000186698">
    <property type="component" value="Chromosome 8L"/>
</dbReference>
<dbReference type="InterPro" id="IPR030476">
    <property type="entry name" value="Pentaxin_CS"/>
</dbReference>
<keyword evidence="4 10" id="KW-0479">Metal-binding</keyword>
<dbReference type="PRINTS" id="PR00895">
    <property type="entry name" value="PENTAXIN"/>
</dbReference>
<comment type="similarity">
    <text evidence="8 10">Belongs to the pentraxin family.</text>
</comment>
<evidence type="ECO:0000259" key="11">
    <source>
        <dbReference type="PROSITE" id="PS51828"/>
    </source>
</evidence>
<keyword evidence="5 10" id="KW-0732">Signal</keyword>
<feature type="chain" id="PRO_5035351876" description="Pentraxin family member" evidence="10">
    <location>
        <begin position="21"/>
        <end position="242"/>
    </location>
</feature>
<dbReference type="FunFam" id="2.60.120.200:FF:000070">
    <property type="entry name" value="Serum amyloid P-component"/>
    <property type="match status" value="1"/>
</dbReference>